<feature type="transmembrane region" description="Helical" evidence="19">
    <location>
        <begin position="375"/>
        <end position="399"/>
    </location>
</feature>
<feature type="transmembrane region" description="Helical" evidence="19">
    <location>
        <begin position="69"/>
        <end position="91"/>
    </location>
</feature>
<keyword evidence="11" id="KW-0325">Glycoprotein</keyword>
<gene>
    <name evidence="20" type="ORF">L3Y34_008906</name>
</gene>
<dbReference type="AlphaFoldDB" id="A0AAE9A159"/>
<keyword evidence="8" id="KW-0969">Cilium</keyword>
<accession>A0AAE9A159</accession>
<proteinExistence type="inferred from homology"/>
<dbReference type="SUPFAM" id="SSF81321">
    <property type="entry name" value="Family A G protein-coupled receptor-like"/>
    <property type="match status" value="1"/>
</dbReference>
<evidence type="ECO:0000313" key="20">
    <source>
        <dbReference type="EMBL" id="ULT90927.1"/>
    </source>
</evidence>
<evidence type="ECO:0000256" key="2">
    <source>
        <dbReference type="ARBA" id="ARBA00022475"/>
    </source>
</evidence>
<feature type="transmembrane region" description="Helical" evidence="19">
    <location>
        <begin position="335"/>
        <end position="355"/>
    </location>
</feature>
<feature type="transmembrane region" description="Helical" evidence="19">
    <location>
        <begin position="178"/>
        <end position="204"/>
    </location>
</feature>
<feature type="transmembrane region" description="Helical" evidence="19">
    <location>
        <begin position="411"/>
        <end position="433"/>
    </location>
</feature>
<keyword evidence="9 19" id="KW-0472">Membrane</keyword>
<organism evidence="20 21">
    <name type="scientific">Caenorhabditis briggsae</name>
    <dbReference type="NCBI Taxonomy" id="6238"/>
    <lineage>
        <taxon>Eukaryota</taxon>
        <taxon>Metazoa</taxon>
        <taxon>Ecdysozoa</taxon>
        <taxon>Nematoda</taxon>
        <taxon>Chromadorea</taxon>
        <taxon>Rhabditida</taxon>
        <taxon>Rhabditina</taxon>
        <taxon>Rhabditomorpha</taxon>
        <taxon>Rhabditoidea</taxon>
        <taxon>Rhabditidae</taxon>
        <taxon>Peloderinae</taxon>
        <taxon>Caenorhabditis</taxon>
    </lineage>
</organism>
<evidence type="ECO:0000256" key="13">
    <source>
        <dbReference type="ARBA" id="ARBA00054965"/>
    </source>
</evidence>
<evidence type="ECO:0000256" key="8">
    <source>
        <dbReference type="ARBA" id="ARBA00023069"/>
    </source>
</evidence>
<evidence type="ECO:0000256" key="17">
    <source>
        <dbReference type="ARBA" id="ARBA00078653"/>
    </source>
</evidence>
<dbReference type="PANTHER" id="PTHR22943:SF112">
    <property type="entry name" value="SEVEN TM RECEPTOR"/>
    <property type="match status" value="1"/>
</dbReference>
<evidence type="ECO:0000256" key="14">
    <source>
        <dbReference type="ARBA" id="ARBA00061678"/>
    </source>
</evidence>
<dbReference type="EMBL" id="CP090895">
    <property type="protein sequence ID" value="ULT90927.1"/>
    <property type="molecule type" value="Genomic_DNA"/>
</dbReference>
<evidence type="ECO:0000256" key="3">
    <source>
        <dbReference type="ARBA" id="ARBA00022500"/>
    </source>
</evidence>
<dbReference type="Pfam" id="PF10326">
    <property type="entry name" value="7TM_GPCR_Str"/>
    <property type="match status" value="1"/>
</dbReference>
<dbReference type="FunFam" id="1.20.1070.10:FF:000128">
    <property type="entry name" value="Seven TM Receptor"/>
    <property type="match status" value="1"/>
</dbReference>
<evidence type="ECO:0000256" key="9">
    <source>
        <dbReference type="ARBA" id="ARBA00023136"/>
    </source>
</evidence>
<feature type="transmembrane region" description="Helical" evidence="19">
    <location>
        <begin position="111"/>
        <end position="132"/>
    </location>
</feature>
<feature type="transmembrane region" description="Helical" evidence="19">
    <location>
        <begin position="261"/>
        <end position="281"/>
    </location>
</feature>
<dbReference type="Proteomes" id="UP000827892">
    <property type="component" value="Chromosome V"/>
</dbReference>
<evidence type="ECO:0000256" key="15">
    <source>
        <dbReference type="ARBA" id="ARBA00064300"/>
    </source>
</evidence>
<name>A0AAE9A159_CAEBR</name>
<evidence type="ECO:0000256" key="5">
    <source>
        <dbReference type="ARBA" id="ARBA00022692"/>
    </source>
</evidence>
<keyword evidence="12" id="KW-0966">Cell projection</keyword>
<reference evidence="20 21" key="1">
    <citation type="submission" date="2022-02" db="EMBL/GenBank/DDBJ databases">
        <title>Chromosome-level reference genomes for two strains of Caenorhabditis briggsae: an improved platform for comparative genomics.</title>
        <authorList>
            <person name="Stevens L."/>
            <person name="Andersen E.C."/>
        </authorList>
    </citation>
    <scope>NUCLEOTIDE SEQUENCE [LARGE SCALE GENOMIC DNA]</scope>
    <source>
        <strain evidence="20">QX1410_ONT</strain>
        <tissue evidence="20">Whole-organism</tissue>
    </source>
</reference>
<comment type="similarity">
    <text evidence="14">Belongs to the nematode receptor-like protein str family.</text>
</comment>
<dbReference type="InterPro" id="IPR019428">
    <property type="entry name" value="7TM_GPCR_serpentine_rcpt_Str"/>
</dbReference>
<evidence type="ECO:0000256" key="4">
    <source>
        <dbReference type="ARBA" id="ARBA00022606"/>
    </source>
</evidence>
<comment type="subcellular location">
    <subcellularLocation>
        <location evidence="1">Cell projection</location>
        <location evidence="1">Cilium membrane</location>
        <topology evidence="1">Multi-pass membrane protein</topology>
    </subcellularLocation>
</comment>
<comment type="subunit">
    <text evidence="15">Interacts with odr-4.</text>
</comment>
<dbReference type="PANTHER" id="PTHR22943">
    <property type="entry name" value="7-TRANSMEMBRANE DOMAIN RECEPTOR C.ELEGANS"/>
    <property type="match status" value="1"/>
</dbReference>
<evidence type="ECO:0000256" key="18">
    <source>
        <dbReference type="ARBA" id="ARBA00082489"/>
    </source>
</evidence>
<keyword evidence="10" id="KW-0675">Receptor</keyword>
<evidence type="ECO:0000256" key="16">
    <source>
        <dbReference type="ARBA" id="ARBA00067967"/>
    </source>
</evidence>
<evidence type="ECO:0000256" key="10">
    <source>
        <dbReference type="ARBA" id="ARBA00023170"/>
    </source>
</evidence>
<dbReference type="GO" id="GO:0006935">
    <property type="term" value="P:chemotaxis"/>
    <property type="evidence" value="ECO:0007669"/>
    <property type="project" value="UniProtKB-KW"/>
</dbReference>
<feature type="transmembrane region" description="Helical" evidence="19">
    <location>
        <begin position="216"/>
        <end position="240"/>
    </location>
</feature>
<protein>
    <recommendedName>
        <fullName evidence="16">Serpentine receptor class r-10</fullName>
    </recommendedName>
    <alternativeName>
        <fullName evidence="17">Odorant response abnormal protein 10</fullName>
    </alternativeName>
    <alternativeName>
        <fullName evidence="18">Olfactory receptor 10</fullName>
    </alternativeName>
</protein>
<evidence type="ECO:0000256" key="12">
    <source>
        <dbReference type="ARBA" id="ARBA00023273"/>
    </source>
</evidence>
<keyword evidence="7 19" id="KW-1133">Transmembrane helix</keyword>
<dbReference type="GO" id="GO:0060170">
    <property type="term" value="C:ciliary membrane"/>
    <property type="evidence" value="ECO:0007669"/>
    <property type="project" value="UniProtKB-SubCell"/>
</dbReference>
<comment type="function">
    <text evidence="13">An odorant receptor which affects chemotaxis to the volatile odorant diacetyl. Specifies AWA neuronal cell fate via the odr-7 pathway.</text>
</comment>
<keyword evidence="6" id="KW-0552">Olfaction</keyword>
<keyword evidence="2" id="KW-1003">Cell membrane</keyword>
<evidence type="ECO:0000256" key="19">
    <source>
        <dbReference type="SAM" id="Phobius"/>
    </source>
</evidence>
<evidence type="ECO:0000256" key="11">
    <source>
        <dbReference type="ARBA" id="ARBA00023180"/>
    </source>
</evidence>
<evidence type="ECO:0000256" key="6">
    <source>
        <dbReference type="ARBA" id="ARBA00022725"/>
    </source>
</evidence>
<keyword evidence="3" id="KW-0145">Chemotaxis</keyword>
<sequence length="483" mass="55250">MILIWLIWKKSPAQTGKYQWLMMYTACFEIFWGTFDLPAEIIAHSVGCAFVVFRINRPDSFLNNEYSSWVVLIYTAIFGASMALFASHFVYRYGSIDPSFGKKFTSGWKLGIILIFPVIFSFWWAGAVRYCFWPNEDTKEYIRELIHRTVGEDVENISYIGTMFYLNSATNELDFNNVAWIGVCQMFLMVIAHSVGCAFITFRINKPDSVLDPEHSSWVVLTYTAIFGASMAMFASHFVYRYGSIEKSFGKKFTSGWKFGLLFFFPILYCFWWGAVVRIWFWKNPDMDEYTRDVINRTTGQPIENISYIGTKFYNFVTNGTMTFNKPAWIGVTQMWFMVGTSVGCVFGFGIMCYLRLSNTLSIVSSSFNNLQKQLFYALVLQTMIPLVLMHTPITVFFLCPMLNIDTDFATALILITITLYPAVDPLPSFFIIKSYREAMLEIFRAVLCLNSGSSQVGDSVISHHGAVPKNSVALTKMSTNPK</sequence>
<keyword evidence="5 19" id="KW-0812">Transmembrane</keyword>
<evidence type="ECO:0000256" key="1">
    <source>
        <dbReference type="ARBA" id="ARBA00004272"/>
    </source>
</evidence>
<evidence type="ECO:0000256" key="7">
    <source>
        <dbReference type="ARBA" id="ARBA00022989"/>
    </source>
</evidence>
<dbReference type="GO" id="GO:0007608">
    <property type="term" value="P:sensory perception of smell"/>
    <property type="evidence" value="ECO:0007669"/>
    <property type="project" value="UniProtKB-KW"/>
</dbReference>
<keyword evidence="4" id="KW-0716">Sensory transduction</keyword>
<evidence type="ECO:0000313" key="21">
    <source>
        <dbReference type="Proteomes" id="UP000827892"/>
    </source>
</evidence>